<protein>
    <recommendedName>
        <fullName evidence="3">F-box domain-containing protein</fullName>
    </recommendedName>
</protein>
<sequence length="311" mass="34107">MPPPELMEELVEEALLRVPPDEPAHLVRAALACKPWGELISSLSFRRRFREFHGVPPVLGIIHHNRSGTLFKPTSSFYPPYAIDRAECHALDARHGLVLFCGLDLIMMDLVVMNLITGEEQKLPKPQLPQPPLTWAATLLCTAPGCDHLDCPSGGPFTVVAVATDISLEFTSATFYSSKTGTWELTLINTPSLALKIDLITLEDGGLGFICVQDLKLYLWSRVVGPNEWLQHRVLDLKSLLPVRALSNSPTVVAVADDANVIFIDTSHDTGVFAIKLKLGQATKVGVFDTSLGIVPYESFYTPGTSIFFIS</sequence>
<reference evidence="1" key="1">
    <citation type="journal article" date="2018" name="DNA Res.">
        <title>Multiple hybrid de novo genome assembly of finger millet, an orphan allotetraploid crop.</title>
        <authorList>
            <person name="Hatakeyama M."/>
            <person name="Aluri S."/>
            <person name="Balachadran M.T."/>
            <person name="Sivarajan S.R."/>
            <person name="Patrignani A."/>
            <person name="Gruter S."/>
            <person name="Poveda L."/>
            <person name="Shimizu-Inatsugi R."/>
            <person name="Baeten J."/>
            <person name="Francoijs K.J."/>
            <person name="Nataraja K.N."/>
            <person name="Reddy Y.A.N."/>
            <person name="Phadnis S."/>
            <person name="Ravikumar R.L."/>
            <person name="Schlapbach R."/>
            <person name="Sreeman S.M."/>
            <person name="Shimizu K.K."/>
        </authorList>
    </citation>
    <scope>NUCLEOTIDE SEQUENCE</scope>
</reference>
<dbReference type="InterPro" id="IPR036047">
    <property type="entry name" value="F-box-like_dom_sf"/>
</dbReference>
<evidence type="ECO:0000313" key="1">
    <source>
        <dbReference type="EMBL" id="GJN10447.1"/>
    </source>
</evidence>
<dbReference type="PANTHER" id="PTHR32133:SF362">
    <property type="entry name" value="F-BOX DOMAIN-CONTAINING PROTEIN"/>
    <property type="match status" value="1"/>
</dbReference>
<evidence type="ECO:0008006" key="3">
    <source>
        <dbReference type="Google" id="ProtNLM"/>
    </source>
</evidence>
<dbReference type="EMBL" id="BQKI01000017">
    <property type="protein sequence ID" value="GJN10447.1"/>
    <property type="molecule type" value="Genomic_DNA"/>
</dbReference>
<reference evidence="1" key="2">
    <citation type="submission" date="2021-12" db="EMBL/GenBank/DDBJ databases">
        <title>Resequencing data analysis of finger millet.</title>
        <authorList>
            <person name="Hatakeyama M."/>
            <person name="Aluri S."/>
            <person name="Balachadran M.T."/>
            <person name="Sivarajan S.R."/>
            <person name="Poveda L."/>
            <person name="Shimizu-Inatsugi R."/>
            <person name="Schlapbach R."/>
            <person name="Sreeman S.M."/>
            <person name="Shimizu K.K."/>
        </authorList>
    </citation>
    <scope>NUCLEOTIDE SEQUENCE</scope>
</reference>
<dbReference type="Proteomes" id="UP001054889">
    <property type="component" value="Unassembled WGS sequence"/>
</dbReference>
<comment type="caution">
    <text evidence="1">The sequence shown here is derived from an EMBL/GenBank/DDBJ whole genome shotgun (WGS) entry which is preliminary data.</text>
</comment>
<proteinExistence type="predicted"/>
<accession>A0AAV5DJH1</accession>
<gene>
    <name evidence="1" type="primary">ga28541</name>
    <name evidence="1" type="ORF">PR202_ga28541</name>
</gene>
<keyword evidence="2" id="KW-1185">Reference proteome</keyword>
<organism evidence="1 2">
    <name type="scientific">Eleusine coracana subsp. coracana</name>
    <dbReference type="NCBI Taxonomy" id="191504"/>
    <lineage>
        <taxon>Eukaryota</taxon>
        <taxon>Viridiplantae</taxon>
        <taxon>Streptophyta</taxon>
        <taxon>Embryophyta</taxon>
        <taxon>Tracheophyta</taxon>
        <taxon>Spermatophyta</taxon>
        <taxon>Magnoliopsida</taxon>
        <taxon>Liliopsida</taxon>
        <taxon>Poales</taxon>
        <taxon>Poaceae</taxon>
        <taxon>PACMAD clade</taxon>
        <taxon>Chloridoideae</taxon>
        <taxon>Cynodonteae</taxon>
        <taxon>Eleusininae</taxon>
        <taxon>Eleusine</taxon>
    </lineage>
</organism>
<evidence type="ECO:0000313" key="2">
    <source>
        <dbReference type="Proteomes" id="UP001054889"/>
    </source>
</evidence>
<dbReference type="PANTHER" id="PTHR32133">
    <property type="entry name" value="OS07G0120400 PROTEIN"/>
    <property type="match status" value="1"/>
</dbReference>
<name>A0AAV5DJH1_ELECO</name>
<dbReference type="AlphaFoldDB" id="A0AAV5DJH1"/>
<dbReference type="SUPFAM" id="SSF81383">
    <property type="entry name" value="F-box domain"/>
    <property type="match status" value="1"/>
</dbReference>